<dbReference type="Pfam" id="PF02049">
    <property type="entry name" value="FliE"/>
    <property type="match status" value="1"/>
</dbReference>
<organism evidence="6">
    <name type="scientific">Candidatus Caldatribacterium californiense</name>
    <dbReference type="NCBI Taxonomy" id="1454726"/>
    <lineage>
        <taxon>Bacteria</taxon>
        <taxon>Pseudomonadati</taxon>
        <taxon>Atribacterota</taxon>
        <taxon>Atribacteria</taxon>
        <taxon>Atribacterales</taxon>
        <taxon>Candidatus Caldatribacteriaceae</taxon>
        <taxon>Candidatus Caldatribacterium</taxon>
    </lineage>
</organism>
<dbReference type="GO" id="GO:0003774">
    <property type="term" value="F:cytoskeletal motor activity"/>
    <property type="evidence" value="ECO:0007669"/>
    <property type="project" value="InterPro"/>
</dbReference>
<evidence type="ECO:0000256" key="5">
    <source>
        <dbReference type="NCBIfam" id="TIGR00205"/>
    </source>
</evidence>
<sequence length="96" mass="10557">MEVLRVSSLSLPSVERKAEGTPQGGGFAEKFWQALEGVNALQKEADQAILDVALGKEENLHRAIIALERANLALGLAVQVRNKVIEAYQEIMRMQV</sequence>
<dbReference type="PRINTS" id="PR01006">
    <property type="entry name" value="FLGHOOKFLIE"/>
</dbReference>
<evidence type="ECO:0000313" key="6">
    <source>
        <dbReference type="EMBL" id="HGI30113.1"/>
    </source>
</evidence>
<keyword evidence="6" id="KW-0969">Cilium</keyword>
<evidence type="ECO:0000256" key="2">
    <source>
        <dbReference type="ARBA" id="ARBA00009272"/>
    </source>
</evidence>
<dbReference type="PANTHER" id="PTHR34653:SF1">
    <property type="entry name" value="FLAGELLAR HOOK-BASAL BODY COMPLEX PROTEIN FLIE"/>
    <property type="match status" value="1"/>
</dbReference>
<accession>A0A7V3YFF3</accession>
<name>A0A7V3YFF3_9BACT</name>
<dbReference type="GO" id="GO:0071973">
    <property type="term" value="P:bacterial-type flagellum-dependent cell motility"/>
    <property type="evidence" value="ECO:0007669"/>
    <property type="project" value="InterPro"/>
</dbReference>
<dbReference type="GO" id="GO:0005198">
    <property type="term" value="F:structural molecule activity"/>
    <property type="evidence" value="ECO:0007669"/>
    <property type="project" value="UniProtKB-UniRule"/>
</dbReference>
<dbReference type="GO" id="GO:0009425">
    <property type="term" value="C:bacterial-type flagellum basal body"/>
    <property type="evidence" value="ECO:0007669"/>
    <property type="project" value="UniProtKB-SubCell"/>
</dbReference>
<proteinExistence type="inferred from homology"/>
<keyword evidence="6" id="KW-0282">Flagellum</keyword>
<gene>
    <name evidence="4 6" type="primary">fliE</name>
    <name evidence="6" type="ORF">ENV30_02190</name>
</gene>
<evidence type="ECO:0000256" key="3">
    <source>
        <dbReference type="ARBA" id="ARBA00023143"/>
    </source>
</evidence>
<dbReference type="InterPro" id="IPR001624">
    <property type="entry name" value="FliE"/>
</dbReference>
<protein>
    <recommendedName>
        <fullName evidence="4 5">Flagellar hook-basal body complex protein FliE</fullName>
    </recommendedName>
</protein>
<keyword evidence="3 4" id="KW-0975">Bacterial flagellum</keyword>
<dbReference type="NCBIfam" id="TIGR00205">
    <property type="entry name" value="fliE"/>
    <property type="match status" value="1"/>
</dbReference>
<evidence type="ECO:0000256" key="1">
    <source>
        <dbReference type="ARBA" id="ARBA00004117"/>
    </source>
</evidence>
<comment type="caution">
    <text evidence="6">The sequence shown here is derived from an EMBL/GenBank/DDBJ whole genome shotgun (WGS) entry which is preliminary data.</text>
</comment>
<evidence type="ECO:0000256" key="4">
    <source>
        <dbReference type="HAMAP-Rule" id="MF_00724"/>
    </source>
</evidence>
<dbReference type="EMBL" id="DTFV01000038">
    <property type="protein sequence ID" value="HGI30113.1"/>
    <property type="molecule type" value="Genomic_DNA"/>
</dbReference>
<dbReference type="AlphaFoldDB" id="A0A7V3YFF3"/>
<dbReference type="HAMAP" id="MF_00724">
    <property type="entry name" value="FliE"/>
    <property type="match status" value="1"/>
</dbReference>
<keyword evidence="6" id="KW-0966">Cell projection</keyword>
<dbReference type="PANTHER" id="PTHR34653">
    <property type="match status" value="1"/>
</dbReference>
<reference evidence="6" key="1">
    <citation type="journal article" date="2020" name="mSystems">
        <title>Genome- and Community-Level Interaction Insights into Carbon Utilization and Element Cycling Functions of Hydrothermarchaeota in Hydrothermal Sediment.</title>
        <authorList>
            <person name="Zhou Z."/>
            <person name="Liu Y."/>
            <person name="Xu W."/>
            <person name="Pan J."/>
            <person name="Luo Z.H."/>
            <person name="Li M."/>
        </authorList>
    </citation>
    <scope>NUCLEOTIDE SEQUENCE [LARGE SCALE GENOMIC DNA]</scope>
    <source>
        <strain evidence="6">SpSt-747</strain>
    </source>
</reference>
<comment type="similarity">
    <text evidence="2 4">Belongs to the FliE family.</text>
</comment>
<comment type="subcellular location">
    <subcellularLocation>
        <location evidence="1 4">Bacterial flagellum basal body</location>
    </subcellularLocation>
</comment>